<evidence type="ECO:0000313" key="10">
    <source>
        <dbReference type="Proteomes" id="UP001431656"/>
    </source>
</evidence>
<dbReference type="PANTHER" id="PTHR47268">
    <property type="entry name" value="ACYLPHOSPHATASE"/>
    <property type="match status" value="1"/>
</dbReference>
<dbReference type="EC" id="3.6.1.7" evidence="2 5"/>
<evidence type="ECO:0000313" key="9">
    <source>
        <dbReference type="EMBL" id="BEH02118.1"/>
    </source>
</evidence>
<dbReference type="InterPro" id="IPR001792">
    <property type="entry name" value="Acylphosphatase-like_dom"/>
</dbReference>
<proteinExistence type="inferred from homology"/>
<dbReference type="PANTHER" id="PTHR47268:SF4">
    <property type="entry name" value="ACYLPHOSPHATASE"/>
    <property type="match status" value="1"/>
</dbReference>
<dbReference type="EMBL" id="AP028056">
    <property type="protein sequence ID" value="BEH02118.1"/>
    <property type="molecule type" value="Genomic_DNA"/>
</dbReference>
<evidence type="ECO:0000259" key="8">
    <source>
        <dbReference type="PROSITE" id="PS51160"/>
    </source>
</evidence>
<gene>
    <name evidence="9" type="ORF">brsh051_13990</name>
</gene>
<dbReference type="GO" id="GO:0003998">
    <property type="term" value="F:acylphosphatase activity"/>
    <property type="evidence" value="ECO:0007669"/>
    <property type="project" value="UniProtKB-EC"/>
</dbReference>
<evidence type="ECO:0000256" key="2">
    <source>
        <dbReference type="ARBA" id="ARBA00012150"/>
    </source>
</evidence>
<dbReference type="RefSeq" id="WP_286268425.1">
    <property type="nucleotide sequence ID" value="NZ_AP028056.1"/>
</dbReference>
<feature type="active site" evidence="5">
    <location>
        <position position="38"/>
    </location>
</feature>
<feature type="active site" evidence="5">
    <location>
        <position position="20"/>
    </location>
</feature>
<dbReference type="Pfam" id="PF00708">
    <property type="entry name" value="Acylphosphatase"/>
    <property type="match status" value="1"/>
</dbReference>
<dbReference type="Proteomes" id="UP001431656">
    <property type="component" value="Chromosome"/>
</dbReference>
<dbReference type="AlphaFoldDB" id="A0AAN0K6P7"/>
<organism evidence="9 10">
    <name type="scientific">Brooklawnia propionicigenes</name>
    <dbReference type="NCBI Taxonomy" id="3041175"/>
    <lineage>
        <taxon>Bacteria</taxon>
        <taxon>Bacillati</taxon>
        <taxon>Actinomycetota</taxon>
        <taxon>Actinomycetes</taxon>
        <taxon>Propionibacteriales</taxon>
        <taxon>Propionibacteriaceae</taxon>
        <taxon>Brooklawnia</taxon>
    </lineage>
</organism>
<dbReference type="PROSITE" id="PS00150">
    <property type="entry name" value="ACYLPHOSPHATASE_1"/>
    <property type="match status" value="1"/>
</dbReference>
<accession>A0AAN0K6P7</accession>
<sequence length="90" mass="9869">MTQRAVQVVVTGRVQGVGFRWSALDRATALGVAGWVRNLHDGSVEAWVEGPADAVAKMVEWLHEGPAWASVRHCKVTEHSPLGMSDFFVR</sequence>
<evidence type="ECO:0000256" key="3">
    <source>
        <dbReference type="ARBA" id="ARBA00015991"/>
    </source>
</evidence>
<evidence type="ECO:0000256" key="7">
    <source>
        <dbReference type="RuleBase" id="RU004168"/>
    </source>
</evidence>
<keyword evidence="10" id="KW-1185">Reference proteome</keyword>
<evidence type="ECO:0000256" key="4">
    <source>
        <dbReference type="ARBA" id="ARBA00047645"/>
    </source>
</evidence>
<evidence type="ECO:0000256" key="6">
    <source>
        <dbReference type="RuleBase" id="RU000553"/>
    </source>
</evidence>
<dbReference type="InterPro" id="IPR036046">
    <property type="entry name" value="Acylphosphatase-like_dom_sf"/>
</dbReference>
<dbReference type="InterPro" id="IPR017968">
    <property type="entry name" value="Acylphosphatase_CS"/>
</dbReference>
<dbReference type="SUPFAM" id="SSF54975">
    <property type="entry name" value="Acylphosphatase/BLUF domain-like"/>
    <property type="match status" value="1"/>
</dbReference>
<protein>
    <recommendedName>
        <fullName evidence="3 5">Acylphosphatase</fullName>
        <ecNumber evidence="2 5">3.6.1.7</ecNumber>
    </recommendedName>
</protein>
<dbReference type="KEGG" id="broo:brsh051_13990"/>
<evidence type="ECO:0000256" key="5">
    <source>
        <dbReference type="PROSITE-ProRule" id="PRU00520"/>
    </source>
</evidence>
<keyword evidence="5 6" id="KW-0378">Hydrolase</keyword>
<reference evidence="9" key="1">
    <citation type="journal article" date="2024" name="Int. J. Syst. Evol. Microbiol.">
        <title>Brooklawnia propionicigenes sp. nov., a facultatively anaerobic, propionate-producing bacterium isolated from a methanogenic reactor treating waste from cattle farms.</title>
        <authorList>
            <person name="Akita Y."/>
            <person name="Ueki A."/>
            <person name="Tonouchi A."/>
            <person name="Sugawara Y."/>
            <person name="Honma S."/>
            <person name="Kaku N."/>
            <person name="Ueki K."/>
        </authorList>
    </citation>
    <scope>NUCLEOTIDE SEQUENCE</scope>
    <source>
        <strain evidence="9">SH051</strain>
    </source>
</reference>
<comment type="similarity">
    <text evidence="1 7">Belongs to the acylphosphatase family.</text>
</comment>
<dbReference type="Gene3D" id="3.30.70.100">
    <property type="match status" value="1"/>
</dbReference>
<comment type="catalytic activity">
    <reaction evidence="4 5 6">
        <text>an acyl phosphate + H2O = a carboxylate + phosphate + H(+)</text>
        <dbReference type="Rhea" id="RHEA:14965"/>
        <dbReference type="ChEBI" id="CHEBI:15377"/>
        <dbReference type="ChEBI" id="CHEBI:15378"/>
        <dbReference type="ChEBI" id="CHEBI:29067"/>
        <dbReference type="ChEBI" id="CHEBI:43474"/>
        <dbReference type="ChEBI" id="CHEBI:59918"/>
        <dbReference type="EC" id="3.6.1.7"/>
    </reaction>
</comment>
<dbReference type="PROSITE" id="PS00151">
    <property type="entry name" value="ACYLPHOSPHATASE_2"/>
    <property type="match status" value="1"/>
</dbReference>
<dbReference type="PRINTS" id="PR00112">
    <property type="entry name" value="ACYLPHPHTASE"/>
</dbReference>
<dbReference type="InterPro" id="IPR020456">
    <property type="entry name" value="Acylphosphatase"/>
</dbReference>
<feature type="domain" description="Acylphosphatase-like" evidence="8">
    <location>
        <begin position="5"/>
        <end position="90"/>
    </location>
</feature>
<evidence type="ECO:0000256" key="1">
    <source>
        <dbReference type="ARBA" id="ARBA00005614"/>
    </source>
</evidence>
<dbReference type="PROSITE" id="PS51160">
    <property type="entry name" value="ACYLPHOSPHATASE_3"/>
    <property type="match status" value="1"/>
</dbReference>
<name>A0AAN0K6P7_9ACTN</name>